<feature type="compositionally biased region" description="Polar residues" evidence="1">
    <location>
        <begin position="71"/>
        <end position="85"/>
    </location>
</feature>
<sequence>MNFKRTMLRALPTMLSDDYLEAYRSKITATDTWRTILDKIRKRRLQRSESTTRSRPVQNHSPRKCNGNAGLDQSTPRPTSNMDRG</sequence>
<proteinExistence type="predicted"/>
<dbReference type="Proteomes" id="UP000230233">
    <property type="component" value="Chromosome III"/>
</dbReference>
<reference evidence="3" key="1">
    <citation type="submission" date="2017-10" db="EMBL/GenBank/DDBJ databases">
        <title>Rapid genome shrinkage in a self-fertile nematode reveals novel sperm competition proteins.</title>
        <authorList>
            <person name="Yin D."/>
            <person name="Schwarz E.M."/>
            <person name="Thomas C.G."/>
            <person name="Felde R.L."/>
            <person name="Korf I.F."/>
            <person name="Cutter A.D."/>
            <person name="Schartner C.M."/>
            <person name="Ralston E.J."/>
            <person name="Meyer B.J."/>
            <person name="Haag E.S."/>
        </authorList>
    </citation>
    <scope>NUCLEOTIDE SEQUENCE [LARGE SCALE GENOMIC DNA]</scope>
    <source>
        <strain evidence="3">JU1422</strain>
    </source>
</reference>
<organism evidence="2 3">
    <name type="scientific">Caenorhabditis nigoni</name>
    <dbReference type="NCBI Taxonomy" id="1611254"/>
    <lineage>
        <taxon>Eukaryota</taxon>
        <taxon>Metazoa</taxon>
        <taxon>Ecdysozoa</taxon>
        <taxon>Nematoda</taxon>
        <taxon>Chromadorea</taxon>
        <taxon>Rhabditida</taxon>
        <taxon>Rhabditina</taxon>
        <taxon>Rhabditomorpha</taxon>
        <taxon>Rhabditoidea</taxon>
        <taxon>Rhabditidae</taxon>
        <taxon>Peloderinae</taxon>
        <taxon>Caenorhabditis</taxon>
    </lineage>
</organism>
<evidence type="ECO:0000256" key="1">
    <source>
        <dbReference type="SAM" id="MobiDB-lite"/>
    </source>
</evidence>
<comment type="caution">
    <text evidence="2">The sequence shown here is derived from an EMBL/GenBank/DDBJ whole genome shotgun (WGS) entry which is preliminary data.</text>
</comment>
<dbReference type="AlphaFoldDB" id="A0A2G5UID1"/>
<evidence type="ECO:0000313" key="2">
    <source>
        <dbReference type="EMBL" id="PIC39259.1"/>
    </source>
</evidence>
<evidence type="ECO:0000313" key="3">
    <source>
        <dbReference type="Proteomes" id="UP000230233"/>
    </source>
</evidence>
<name>A0A2G5UID1_9PELO</name>
<feature type="region of interest" description="Disordered" evidence="1">
    <location>
        <begin position="43"/>
        <end position="85"/>
    </location>
</feature>
<protein>
    <submittedName>
        <fullName evidence="2">Uncharacterized protein</fullName>
    </submittedName>
</protein>
<gene>
    <name evidence="2" type="primary">Cnig_chr_III.g11002</name>
    <name evidence="2" type="ORF">B9Z55_011002</name>
</gene>
<keyword evidence="3" id="KW-1185">Reference proteome</keyword>
<dbReference type="EMBL" id="PDUG01000003">
    <property type="protein sequence ID" value="PIC39259.1"/>
    <property type="molecule type" value="Genomic_DNA"/>
</dbReference>
<accession>A0A2G5UID1</accession>